<dbReference type="Gene3D" id="2.40.10.480">
    <property type="match status" value="1"/>
</dbReference>
<dbReference type="PANTHER" id="PTHR34512:SF30">
    <property type="entry name" value="OUTER MEMBRANE PROTEIN ASSEMBLY FACTOR BAMB"/>
    <property type="match status" value="1"/>
</dbReference>
<evidence type="ECO:0000259" key="2">
    <source>
        <dbReference type="Pfam" id="PF13360"/>
    </source>
</evidence>
<dbReference type="InterPro" id="IPR018391">
    <property type="entry name" value="PQQ_b-propeller_rpt"/>
</dbReference>
<proteinExistence type="predicted"/>
<evidence type="ECO:0000313" key="4">
    <source>
        <dbReference type="Proteomes" id="UP000011514"/>
    </source>
</evidence>
<feature type="domain" description="Pyrrolo-quinoline quinone repeat" evidence="2">
    <location>
        <begin position="193"/>
        <end position="420"/>
    </location>
</feature>
<sequence length="421" mass="45305">MTNRNRRQFLAALSASAVTATAGCQRLGGSESQGHPVSEPITSWPTFRGERHNTGYTGAASELDADPTIAWTYEAEGPFWGSPAVADDTVFIGSADNTLYAVDAGTGEETWTFSSDHRIEATPAYHDGTVYVGSYDKHLYAVDAETGEERWSRSFNGLIRGSPTPWNGSILVGVGCHNLACAWYADEAEVPESGWVYSLDAESGETDWRVDVGAEVVSTPAVTDETAYVGASDGTLYALDPASGDERWTYETRDMIWSSPAVAYGAVYITDWNGNVHAVDAETGEETWFYDTAGRYISGSVAVNEDAVYVGHTPYNTLDDPTTNYAKVFRLDRRTGEEEWVFETSALEVGSSPVATTDRVYVGSHRQTDGGSSTVGMHALTADGDEEWFLDIGGRGVGSSPALVDGTLYFGGTDSTVYAVE</sequence>
<dbReference type="OrthoDB" id="8638at2157"/>
<evidence type="ECO:0000256" key="1">
    <source>
        <dbReference type="SAM" id="MobiDB-lite"/>
    </source>
</evidence>
<dbReference type="SMART" id="SM00564">
    <property type="entry name" value="PQQ"/>
    <property type="match status" value="7"/>
</dbReference>
<dbReference type="InterPro" id="IPR011047">
    <property type="entry name" value="Quinoprotein_ADH-like_sf"/>
</dbReference>
<dbReference type="Pfam" id="PF13360">
    <property type="entry name" value="PQQ_2"/>
    <property type="match status" value="2"/>
</dbReference>
<dbReference type="PROSITE" id="PS51318">
    <property type="entry name" value="TAT"/>
    <property type="match status" value="1"/>
</dbReference>
<accession>M0E6R4</accession>
<dbReference type="EMBL" id="AOJE01000005">
    <property type="protein sequence ID" value="ELZ43465.1"/>
    <property type="molecule type" value="Genomic_DNA"/>
</dbReference>
<dbReference type="Proteomes" id="UP000011514">
    <property type="component" value="Unassembled WGS sequence"/>
</dbReference>
<dbReference type="RefSeq" id="WP_004045596.1">
    <property type="nucleotide sequence ID" value="NZ_AOJE01000005.1"/>
</dbReference>
<dbReference type="SUPFAM" id="SSF50998">
    <property type="entry name" value="Quinoprotein alcohol dehydrogenase-like"/>
    <property type="match status" value="2"/>
</dbReference>
<comment type="caution">
    <text evidence="3">The sequence shown here is derived from an EMBL/GenBank/DDBJ whole genome shotgun (WGS) entry which is preliminary data.</text>
</comment>
<dbReference type="PANTHER" id="PTHR34512">
    <property type="entry name" value="CELL SURFACE PROTEIN"/>
    <property type="match status" value="1"/>
</dbReference>
<dbReference type="PROSITE" id="PS51257">
    <property type="entry name" value="PROKAR_LIPOPROTEIN"/>
    <property type="match status" value="1"/>
</dbReference>
<gene>
    <name evidence="3" type="ORF">C471_00065</name>
</gene>
<organism evidence="3 4">
    <name type="scientific">Halorubrum saccharovorum DSM 1137</name>
    <dbReference type="NCBI Taxonomy" id="1227484"/>
    <lineage>
        <taxon>Archaea</taxon>
        <taxon>Methanobacteriati</taxon>
        <taxon>Methanobacteriota</taxon>
        <taxon>Stenosarchaea group</taxon>
        <taxon>Halobacteria</taxon>
        <taxon>Halobacteriales</taxon>
        <taxon>Haloferacaceae</taxon>
        <taxon>Halorubrum</taxon>
    </lineage>
</organism>
<dbReference type="InterPro" id="IPR002372">
    <property type="entry name" value="PQQ_rpt_dom"/>
</dbReference>
<keyword evidence="4" id="KW-1185">Reference proteome</keyword>
<protein>
    <submittedName>
        <fullName evidence="3">PQQ enzyme repeat domain protein</fullName>
    </submittedName>
</protein>
<dbReference type="InterPro" id="IPR006311">
    <property type="entry name" value="TAT_signal"/>
</dbReference>
<dbReference type="PATRIC" id="fig|1227484.4.peg.10"/>
<name>M0E6R4_9EURY</name>
<evidence type="ECO:0000313" key="3">
    <source>
        <dbReference type="EMBL" id="ELZ43465.1"/>
    </source>
</evidence>
<dbReference type="AlphaFoldDB" id="M0E6R4"/>
<feature type="region of interest" description="Disordered" evidence="1">
    <location>
        <begin position="26"/>
        <end position="60"/>
    </location>
</feature>
<dbReference type="STRING" id="1227484.C471_00065"/>
<feature type="compositionally biased region" description="Polar residues" evidence="1">
    <location>
        <begin position="30"/>
        <end position="45"/>
    </location>
</feature>
<dbReference type="eggNOG" id="arCOG02482">
    <property type="taxonomic scope" value="Archaea"/>
</dbReference>
<reference evidence="3 4" key="1">
    <citation type="journal article" date="2014" name="PLoS Genet.">
        <title>Phylogenetically driven sequencing of extremely halophilic archaea reveals strategies for static and dynamic osmo-response.</title>
        <authorList>
            <person name="Becker E.A."/>
            <person name="Seitzer P.M."/>
            <person name="Tritt A."/>
            <person name="Larsen D."/>
            <person name="Krusor M."/>
            <person name="Yao A.I."/>
            <person name="Wu D."/>
            <person name="Madern D."/>
            <person name="Eisen J.A."/>
            <person name="Darling A.E."/>
            <person name="Facciotti M.T."/>
        </authorList>
    </citation>
    <scope>NUCLEOTIDE SEQUENCE [LARGE SCALE GENOMIC DNA]</scope>
    <source>
        <strain evidence="3 4">DSM 1137</strain>
    </source>
</reference>
<dbReference type="InterPro" id="IPR015943">
    <property type="entry name" value="WD40/YVTN_repeat-like_dom_sf"/>
</dbReference>
<feature type="domain" description="Pyrrolo-quinoline quinone repeat" evidence="2">
    <location>
        <begin position="100"/>
        <end position="172"/>
    </location>
</feature>
<dbReference type="Gene3D" id="2.130.10.10">
    <property type="entry name" value="YVTN repeat-like/Quinoprotein amine dehydrogenase"/>
    <property type="match status" value="2"/>
</dbReference>